<keyword evidence="5" id="KW-0496">Mitochondrion</keyword>
<evidence type="ECO:0000256" key="3">
    <source>
        <dbReference type="ARBA" id="ARBA00022980"/>
    </source>
</evidence>
<evidence type="ECO:0000256" key="2">
    <source>
        <dbReference type="ARBA" id="ARBA00006194"/>
    </source>
</evidence>
<sequence length="176" mass="21072">MQTIRNFDFNNFFIDLHLKKQYLNKLKTKIASLISLKEKNYKFLNSTILLKERRLIENDFRITYIIDIQFSRANTFLHVTDFIGNLKFSCSAGSFDYEGKSKRSRLVILKKFFHTLISKLKFLQGECLALHLKNVGPNKFWVVKQLKTKFYIRTIRSFSFYPHNGCRKPKVRRKKF</sequence>
<evidence type="ECO:0000313" key="5">
    <source>
        <dbReference type="EMBL" id="ADY18523.1"/>
    </source>
</evidence>
<dbReference type="SUPFAM" id="SSF53137">
    <property type="entry name" value="Translational machinery components"/>
    <property type="match status" value="1"/>
</dbReference>
<proteinExistence type="inferred from homology"/>
<dbReference type="InterPro" id="IPR001971">
    <property type="entry name" value="Ribosomal_uS11"/>
</dbReference>
<reference evidence="5" key="1">
    <citation type="journal article" date="2011" name="Gene">
        <title>Complex repeat structures and novel features in the mitochondrial genomes of the diatoms Phaeodactylum tricornutum and Thalassiosira pseudonana.</title>
        <authorList>
            <person name="Oudot-Le Secq M.P."/>
            <person name="Green B.R."/>
        </authorList>
    </citation>
    <scope>NUCLEOTIDE SEQUENCE</scope>
</reference>
<dbReference type="AlphaFoldDB" id="F1DGP5"/>
<geneLocation type="mitochondrion" evidence="5"/>
<dbReference type="GO" id="GO:0003735">
    <property type="term" value="F:structural constituent of ribosome"/>
    <property type="evidence" value="ECO:0007669"/>
    <property type="project" value="InterPro"/>
</dbReference>
<dbReference type="Pfam" id="PF00411">
    <property type="entry name" value="Ribosomal_S11"/>
    <property type="match status" value="1"/>
</dbReference>
<accession>F1DGP5</accession>
<comment type="subcellular location">
    <subcellularLocation>
        <location evidence="1">Plastid</location>
        <location evidence="1">Chloroplast</location>
    </subcellularLocation>
</comment>
<dbReference type="GeneID" id="11542519"/>
<gene>
    <name evidence="5" type="primary">rps11</name>
</gene>
<evidence type="ECO:0000256" key="4">
    <source>
        <dbReference type="ARBA" id="ARBA00023274"/>
    </source>
</evidence>
<comment type="similarity">
    <text evidence="2">Belongs to the universal ribosomal protein uS11 family.</text>
</comment>
<dbReference type="GO" id="GO:0009507">
    <property type="term" value="C:chloroplast"/>
    <property type="evidence" value="ECO:0007669"/>
    <property type="project" value="UniProtKB-SubCell"/>
</dbReference>
<dbReference type="Gene3D" id="3.30.420.80">
    <property type="entry name" value="Ribosomal protein S11"/>
    <property type="match status" value="1"/>
</dbReference>
<keyword evidence="3 5" id="KW-0689">Ribosomal protein</keyword>
<dbReference type="GO" id="GO:0005840">
    <property type="term" value="C:ribosome"/>
    <property type="evidence" value="ECO:0007669"/>
    <property type="project" value="UniProtKB-KW"/>
</dbReference>
<keyword evidence="4" id="KW-0687">Ribonucleoprotein</keyword>
<name>F1DGP5_PHATR</name>
<dbReference type="InterPro" id="IPR036967">
    <property type="entry name" value="Ribosomal_uS11_sf"/>
</dbReference>
<dbReference type="EMBL" id="HQ840789">
    <property type="protein sequence ID" value="ADY18523.1"/>
    <property type="molecule type" value="Genomic_DNA"/>
</dbReference>
<reference evidence="5" key="2">
    <citation type="submission" date="2011-01" db="EMBL/GenBank/DDBJ databases">
        <authorList>
            <person name="Oudot-Le Secq M.-P."/>
            <person name="Green B.R."/>
        </authorList>
    </citation>
    <scope>NUCLEOTIDE SEQUENCE</scope>
</reference>
<dbReference type="GO" id="GO:1990904">
    <property type="term" value="C:ribonucleoprotein complex"/>
    <property type="evidence" value="ECO:0007669"/>
    <property type="project" value="UniProtKB-KW"/>
</dbReference>
<dbReference type="GO" id="GO:0006412">
    <property type="term" value="P:translation"/>
    <property type="evidence" value="ECO:0007669"/>
    <property type="project" value="InterPro"/>
</dbReference>
<organism evidence="5">
    <name type="scientific">Phaeodactylum tricornutum</name>
    <name type="common">Diatom</name>
    <dbReference type="NCBI Taxonomy" id="2850"/>
    <lineage>
        <taxon>Eukaryota</taxon>
        <taxon>Sar</taxon>
        <taxon>Stramenopiles</taxon>
        <taxon>Ochrophyta</taxon>
        <taxon>Bacillariophyta</taxon>
        <taxon>Bacillariophyceae</taxon>
        <taxon>Bacillariophycidae</taxon>
        <taxon>Naviculales</taxon>
        <taxon>Phaeodactylaceae</taxon>
        <taxon>Phaeodactylum</taxon>
    </lineage>
</organism>
<dbReference type="HAMAP" id="MF_01310">
    <property type="entry name" value="Ribosomal_uS11"/>
    <property type="match status" value="1"/>
</dbReference>
<evidence type="ECO:0000256" key="1">
    <source>
        <dbReference type="ARBA" id="ARBA00004229"/>
    </source>
</evidence>
<dbReference type="RefSeq" id="YP_005090347.1">
    <property type="nucleotide sequence ID" value="NC_016739.1"/>
</dbReference>
<protein>
    <submittedName>
        <fullName evidence="5">Ribosomal protein S11</fullName>
    </submittedName>
</protein>